<gene>
    <name evidence="1" type="ORF">PN497_18765</name>
</gene>
<dbReference type="Proteomes" id="UP001211711">
    <property type="component" value="Unassembled WGS sequence"/>
</dbReference>
<accession>A0ABT4ZVD3</accession>
<keyword evidence="2" id="KW-1185">Reference proteome</keyword>
<name>A0ABT4ZVD3_9CYAN</name>
<organism evidence="1 2">
    <name type="scientific">Sphaerospermopsis kisseleviana CS-549</name>
    <dbReference type="NCBI Taxonomy" id="3021783"/>
    <lineage>
        <taxon>Bacteria</taxon>
        <taxon>Bacillati</taxon>
        <taxon>Cyanobacteriota</taxon>
        <taxon>Cyanophyceae</taxon>
        <taxon>Nostocales</taxon>
        <taxon>Aphanizomenonaceae</taxon>
        <taxon>Sphaerospermopsis</taxon>
        <taxon>Sphaerospermopsis kisseleviana</taxon>
    </lineage>
</organism>
<reference evidence="1 2" key="1">
    <citation type="submission" date="2023-01" db="EMBL/GenBank/DDBJ databases">
        <title>Genomes from the Australian National Cyanobacteria Reference Collection.</title>
        <authorList>
            <person name="Willis A."/>
            <person name="Lee E.M.F."/>
        </authorList>
    </citation>
    <scope>NUCLEOTIDE SEQUENCE [LARGE SCALE GENOMIC DNA]</scope>
    <source>
        <strain evidence="1 2">CS-549</strain>
    </source>
</reference>
<dbReference type="EMBL" id="JAQMTI010000244">
    <property type="protein sequence ID" value="MDB9443386.1"/>
    <property type="molecule type" value="Genomic_DNA"/>
</dbReference>
<comment type="caution">
    <text evidence="1">The sequence shown here is derived from an EMBL/GenBank/DDBJ whole genome shotgun (WGS) entry which is preliminary data.</text>
</comment>
<evidence type="ECO:0000313" key="1">
    <source>
        <dbReference type="EMBL" id="MDB9443386.1"/>
    </source>
</evidence>
<sequence length="134" mass="15923">MQNLELSNKSRNTKTAKEHIERVFQQLVPDYQQTQPERHQLAFWEDSQEFTILGVIEMFTTDIRGYASQILSNNNLANANEIVANLDQLKIFDIPYFSEWYFSHTSDYPQLKCYIETLNYLRLLIIEYIKNYAS</sequence>
<protein>
    <submittedName>
        <fullName evidence="1">Uncharacterized protein</fullName>
    </submittedName>
</protein>
<dbReference type="RefSeq" id="WP_096572761.1">
    <property type="nucleotide sequence ID" value="NZ_JAQMTI010000244.1"/>
</dbReference>
<proteinExistence type="predicted"/>
<evidence type="ECO:0000313" key="2">
    <source>
        <dbReference type="Proteomes" id="UP001211711"/>
    </source>
</evidence>